<evidence type="ECO:0000256" key="4">
    <source>
        <dbReference type="ARBA" id="ARBA00023136"/>
    </source>
</evidence>
<dbReference type="Proteomes" id="UP000199679">
    <property type="component" value="Chromosome I"/>
</dbReference>
<name>A0A1H2C6I3_MUCMA</name>
<dbReference type="HAMAP" id="MF_00902">
    <property type="entry name" value="TatC"/>
    <property type="match status" value="1"/>
</dbReference>
<evidence type="ECO:0000256" key="3">
    <source>
        <dbReference type="ARBA" id="ARBA00022989"/>
    </source>
</evidence>
<dbReference type="GO" id="GO:0065002">
    <property type="term" value="P:intracellular protein transmembrane transport"/>
    <property type="evidence" value="ECO:0007669"/>
    <property type="project" value="TreeGrafter"/>
</dbReference>
<keyword evidence="3 5" id="KW-1133">Transmembrane helix</keyword>
<dbReference type="Pfam" id="PF00902">
    <property type="entry name" value="TatC"/>
    <property type="match status" value="1"/>
</dbReference>
<organism evidence="6 7">
    <name type="scientific">Mucilaginibacter mallensis</name>
    <dbReference type="NCBI Taxonomy" id="652787"/>
    <lineage>
        <taxon>Bacteria</taxon>
        <taxon>Pseudomonadati</taxon>
        <taxon>Bacteroidota</taxon>
        <taxon>Sphingobacteriia</taxon>
        <taxon>Sphingobacteriales</taxon>
        <taxon>Sphingobacteriaceae</taxon>
        <taxon>Mucilaginibacter</taxon>
    </lineage>
</organism>
<sequence>MSNEKNLVKAIKEKGNNLEAEMSFFDHLEALRWHLIRSVIAVAVFSIIAFCNFHFLFNTIIMAPFHPTFWSFRMMCYLGTLFHLSGFCIDHINGHIINTEMAGQFLLQINTSLLIGVILGIPYILWEIWRFIKPALLEKERKAASGFVFYASMLFIVGILFGYYILVPESVAFLAGYTVSDTINNQFTISSYLSIVSTITLLTGILFELPIVIYILASIGILTGTFMRKTRRYAIVIIMIVGAIVSPSPDILTTTLATIPLLVLYEVGILVASVVEKRRLKKHEELMAS</sequence>
<feature type="transmembrane region" description="Helical" evidence="5">
    <location>
        <begin position="233"/>
        <end position="249"/>
    </location>
</feature>
<dbReference type="NCBIfam" id="TIGR00945">
    <property type="entry name" value="tatC"/>
    <property type="match status" value="1"/>
</dbReference>
<comment type="subcellular location">
    <subcellularLocation>
        <location evidence="5">Cell membrane</location>
        <topology evidence="5">Multi-pass membrane protein</topology>
    </subcellularLocation>
    <subcellularLocation>
        <location evidence="1">Membrane</location>
        <topology evidence="1">Multi-pass membrane protein</topology>
    </subcellularLocation>
</comment>
<dbReference type="PANTHER" id="PTHR30371:SF0">
    <property type="entry name" value="SEC-INDEPENDENT PROTEIN TRANSLOCASE PROTEIN TATC, CHLOROPLASTIC-RELATED"/>
    <property type="match status" value="1"/>
</dbReference>
<feature type="transmembrane region" description="Helical" evidence="5">
    <location>
        <begin position="105"/>
        <end position="126"/>
    </location>
</feature>
<keyword evidence="5" id="KW-0811">Translocation</keyword>
<evidence type="ECO:0000256" key="5">
    <source>
        <dbReference type="HAMAP-Rule" id="MF_00902"/>
    </source>
</evidence>
<dbReference type="PANTHER" id="PTHR30371">
    <property type="entry name" value="SEC-INDEPENDENT PROTEIN TRANSLOCASE PROTEIN TATC"/>
    <property type="match status" value="1"/>
</dbReference>
<evidence type="ECO:0000256" key="2">
    <source>
        <dbReference type="ARBA" id="ARBA00022692"/>
    </source>
</evidence>
<evidence type="ECO:0000313" key="6">
    <source>
        <dbReference type="EMBL" id="SDT66148.1"/>
    </source>
</evidence>
<dbReference type="GO" id="GO:0033281">
    <property type="term" value="C:TAT protein transport complex"/>
    <property type="evidence" value="ECO:0007669"/>
    <property type="project" value="UniProtKB-UniRule"/>
</dbReference>
<proteinExistence type="inferred from homology"/>
<keyword evidence="5" id="KW-0653">Protein transport</keyword>
<keyword evidence="5" id="KW-0813">Transport</keyword>
<keyword evidence="5" id="KW-1003">Cell membrane</keyword>
<feature type="transmembrane region" description="Helical" evidence="5">
    <location>
        <begin position="69"/>
        <end position="93"/>
    </location>
</feature>
<dbReference type="EMBL" id="LT629740">
    <property type="protein sequence ID" value="SDT66148.1"/>
    <property type="molecule type" value="Genomic_DNA"/>
</dbReference>
<dbReference type="GO" id="GO:0009977">
    <property type="term" value="F:proton motive force dependent protein transmembrane transporter activity"/>
    <property type="evidence" value="ECO:0007669"/>
    <property type="project" value="TreeGrafter"/>
</dbReference>
<dbReference type="OrthoDB" id="9777044at2"/>
<dbReference type="STRING" id="652787.SAMN05216490_4682"/>
<comment type="function">
    <text evidence="5">Part of the twin-arginine translocation (Tat) system that transports large folded proteins containing a characteristic twin-arginine motif in their signal peptide across membranes.</text>
</comment>
<dbReference type="GO" id="GO:0043953">
    <property type="term" value="P:protein transport by the Tat complex"/>
    <property type="evidence" value="ECO:0007669"/>
    <property type="project" value="UniProtKB-UniRule"/>
</dbReference>
<comment type="subunit">
    <text evidence="5">Forms a complex with TatA.</text>
</comment>
<evidence type="ECO:0000313" key="7">
    <source>
        <dbReference type="Proteomes" id="UP000199679"/>
    </source>
</evidence>
<evidence type="ECO:0000256" key="1">
    <source>
        <dbReference type="ARBA" id="ARBA00004141"/>
    </source>
</evidence>
<comment type="similarity">
    <text evidence="5">Belongs to the TatC family.</text>
</comment>
<feature type="transmembrane region" description="Helical" evidence="5">
    <location>
        <begin position="147"/>
        <end position="166"/>
    </location>
</feature>
<keyword evidence="7" id="KW-1185">Reference proteome</keyword>
<reference evidence="6 7" key="1">
    <citation type="submission" date="2016-10" db="EMBL/GenBank/DDBJ databases">
        <authorList>
            <person name="de Groot N.N."/>
        </authorList>
    </citation>
    <scope>NUCLEOTIDE SEQUENCE [LARGE SCALE GENOMIC DNA]</scope>
    <source>
        <strain evidence="6 7">MP1X4</strain>
    </source>
</reference>
<dbReference type="AlphaFoldDB" id="A0A1H2C6I3"/>
<feature type="transmembrane region" description="Helical" evidence="5">
    <location>
        <begin position="255"/>
        <end position="275"/>
    </location>
</feature>
<feature type="transmembrane region" description="Helical" evidence="5">
    <location>
        <begin position="192"/>
        <end position="221"/>
    </location>
</feature>
<feature type="transmembrane region" description="Helical" evidence="5">
    <location>
        <begin position="35"/>
        <end position="57"/>
    </location>
</feature>
<gene>
    <name evidence="5" type="primary">tatC</name>
    <name evidence="6" type="ORF">SAMN05216490_4682</name>
</gene>
<keyword evidence="4 5" id="KW-0472">Membrane</keyword>
<dbReference type="InterPro" id="IPR002033">
    <property type="entry name" value="TatC"/>
</dbReference>
<accession>A0A1H2C6I3</accession>
<protein>
    <recommendedName>
        <fullName evidence="5">Sec-independent protein translocase protein TatC</fullName>
    </recommendedName>
</protein>
<dbReference type="RefSeq" id="WP_091379005.1">
    <property type="nucleotide sequence ID" value="NZ_LT629740.1"/>
</dbReference>
<dbReference type="PRINTS" id="PR01840">
    <property type="entry name" value="TATCFAMILY"/>
</dbReference>
<keyword evidence="2 5" id="KW-0812">Transmembrane</keyword>